<dbReference type="EMBL" id="JBHSQH010000001">
    <property type="protein sequence ID" value="MFC5972686.1"/>
    <property type="molecule type" value="Genomic_DNA"/>
</dbReference>
<evidence type="ECO:0000313" key="2">
    <source>
        <dbReference type="Proteomes" id="UP001596099"/>
    </source>
</evidence>
<dbReference type="AlphaFoldDB" id="A0ABD5RPV5"/>
<dbReference type="RefSeq" id="WP_247416354.1">
    <property type="nucleotide sequence ID" value="NZ_JALLGW010000001.1"/>
</dbReference>
<reference evidence="1 2" key="1">
    <citation type="journal article" date="2019" name="Int. J. Syst. Evol. Microbiol.">
        <title>The Global Catalogue of Microorganisms (GCM) 10K type strain sequencing project: providing services to taxonomists for standard genome sequencing and annotation.</title>
        <authorList>
            <consortium name="The Broad Institute Genomics Platform"/>
            <consortium name="The Broad Institute Genome Sequencing Center for Infectious Disease"/>
            <person name="Wu L."/>
            <person name="Ma J."/>
        </authorList>
    </citation>
    <scope>NUCLEOTIDE SEQUENCE [LARGE SCALE GENOMIC DNA]</scope>
    <source>
        <strain evidence="1 2">CGMCC 1.12543</strain>
    </source>
</reference>
<evidence type="ECO:0000313" key="1">
    <source>
        <dbReference type="EMBL" id="MFC5972686.1"/>
    </source>
</evidence>
<gene>
    <name evidence="1" type="ORF">ACFPYI_15220</name>
</gene>
<protein>
    <submittedName>
        <fullName evidence="1">Uncharacterized protein</fullName>
    </submittedName>
</protein>
<keyword evidence="2" id="KW-1185">Reference proteome</keyword>
<proteinExistence type="predicted"/>
<sequence length="51" mass="5150">MAESPSLRTLFAGTQMTLVALVLFLGGTSGYPLGTGFLLPIAGPVAVGVTR</sequence>
<name>A0ABD5RPV5_9EURY</name>
<accession>A0ABD5RPV5</accession>
<comment type="caution">
    <text evidence="1">The sequence shown here is derived from an EMBL/GenBank/DDBJ whole genome shotgun (WGS) entry which is preliminary data.</text>
</comment>
<organism evidence="1 2">
    <name type="scientific">Halomarina salina</name>
    <dbReference type="NCBI Taxonomy" id="1872699"/>
    <lineage>
        <taxon>Archaea</taxon>
        <taxon>Methanobacteriati</taxon>
        <taxon>Methanobacteriota</taxon>
        <taxon>Stenosarchaea group</taxon>
        <taxon>Halobacteria</taxon>
        <taxon>Halobacteriales</taxon>
        <taxon>Natronomonadaceae</taxon>
        <taxon>Halomarina</taxon>
    </lineage>
</organism>
<dbReference type="Proteomes" id="UP001596099">
    <property type="component" value="Unassembled WGS sequence"/>
</dbReference>